<keyword evidence="6" id="KW-1185">Reference proteome</keyword>
<keyword evidence="3" id="KW-0328">Glycosyltransferase</keyword>
<dbReference type="FunFam" id="3.40.50.2000:FF:000037">
    <property type="entry name" value="Glycosyltransferase"/>
    <property type="match status" value="1"/>
</dbReference>
<evidence type="ECO:0000256" key="3">
    <source>
        <dbReference type="RuleBase" id="RU003718"/>
    </source>
</evidence>
<dbReference type="FunFam" id="3.40.50.2000:FF:000087">
    <property type="entry name" value="Glycosyltransferase"/>
    <property type="match status" value="1"/>
</dbReference>
<dbReference type="InterPro" id="IPR035595">
    <property type="entry name" value="UDP_glycos_trans_CS"/>
</dbReference>
<comment type="similarity">
    <text evidence="1 3">Belongs to the UDP-glycosyltransferase family.</text>
</comment>
<evidence type="ECO:0000256" key="4">
    <source>
        <dbReference type="RuleBase" id="RU362057"/>
    </source>
</evidence>
<evidence type="ECO:0000256" key="1">
    <source>
        <dbReference type="ARBA" id="ARBA00009995"/>
    </source>
</evidence>
<dbReference type="PANTHER" id="PTHR48049">
    <property type="entry name" value="GLYCOSYLTRANSFERASE"/>
    <property type="match status" value="1"/>
</dbReference>
<name>A0A5C7GSN6_9ROSI</name>
<dbReference type="SUPFAM" id="SSF53756">
    <property type="entry name" value="UDP-Glycosyltransferase/glycogen phosphorylase"/>
    <property type="match status" value="1"/>
</dbReference>
<evidence type="ECO:0000313" key="5">
    <source>
        <dbReference type="EMBL" id="TXG47487.1"/>
    </source>
</evidence>
<gene>
    <name evidence="5" type="ORF">EZV62_026781</name>
</gene>
<organism evidence="5 6">
    <name type="scientific">Acer yangbiense</name>
    <dbReference type="NCBI Taxonomy" id="1000413"/>
    <lineage>
        <taxon>Eukaryota</taxon>
        <taxon>Viridiplantae</taxon>
        <taxon>Streptophyta</taxon>
        <taxon>Embryophyta</taxon>
        <taxon>Tracheophyta</taxon>
        <taxon>Spermatophyta</taxon>
        <taxon>Magnoliopsida</taxon>
        <taxon>eudicotyledons</taxon>
        <taxon>Gunneridae</taxon>
        <taxon>Pentapetalae</taxon>
        <taxon>rosids</taxon>
        <taxon>malvids</taxon>
        <taxon>Sapindales</taxon>
        <taxon>Sapindaceae</taxon>
        <taxon>Hippocastanoideae</taxon>
        <taxon>Acereae</taxon>
        <taxon>Acer</taxon>
    </lineage>
</organism>
<dbReference type="Proteomes" id="UP000323000">
    <property type="component" value="Chromosome 13"/>
</dbReference>
<evidence type="ECO:0000313" key="6">
    <source>
        <dbReference type="Proteomes" id="UP000323000"/>
    </source>
</evidence>
<keyword evidence="2 3" id="KW-0808">Transferase</keyword>
<dbReference type="Pfam" id="PF00201">
    <property type="entry name" value="UDPGT"/>
    <property type="match status" value="1"/>
</dbReference>
<dbReference type="InterPro" id="IPR050481">
    <property type="entry name" value="UDP-glycosyltransf_plant"/>
</dbReference>
<protein>
    <recommendedName>
        <fullName evidence="4">Glycosyltransferase</fullName>
        <ecNumber evidence="4">2.4.1.-</ecNumber>
    </recommendedName>
</protein>
<dbReference type="EC" id="2.4.1.-" evidence="4"/>
<comment type="caution">
    <text evidence="5">The sequence shown here is derived from an EMBL/GenBank/DDBJ whole genome shotgun (WGS) entry which is preliminary data.</text>
</comment>
<dbReference type="PROSITE" id="PS00375">
    <property type="entry name" value="UDPGT"/>
    <property type="match status" value="1"/>
</dbReference>
<proteinExistence type="inferred from homology"/>
<dbReference type="InterPro" id="IPR002213">
    <property type="entry name" value="UDP_glucos_trans"/>
</dbReference>
<dbReference type="Gene3D" id="3.40.50.2000">
    <property type="entry name" value="Glycogen Phosphorylase B"/>
    <property type="match status" value="2"/>
</dbReference>
<accession>A0A5C7GSN6</accession>
<sequence>METKVVASNLRLSKVSCQKKKRVAMGEKKLHIAMYPWLAMSHLNAFLQLSNKLAERGHKISFLLPTKTQVKFEPFNLHKHLINFVPVAVPCVDGLPPGTETTADVSYPLHSLVMTAMDLTEPAIEVILSDLKPDFVLYDFTHWLPPLAHKLGIKAILYCTVSSATIGFLLSPERKLCNKILTETDLFKPPPGFPSSKITLRSHEARGLAAATVKEFGGIPFTERQLQAFSLCDAIGFKTCKEIEGPYCDYLASQFGKPVILAGTVLPEPPLSVLEPKWENLLGSFEAKSLIYCAFGSECTMNKDQFQELVLGFELTGLPFLAALKPPMGSDTIESALPEGFEERVKGRGFVHGGWVQQQLILNHPSVGCFVTHCGISSLSEAMMTECQLVLLPNVGDQVINARLMGGDLKVGVEVEKGEEDGLFTREGVCRAVKTVMDEDSEVGKQVKENHAKHTKFLLTPGLENSYVDGFVKNLHELLKP</sequence>
<reference evidence="6" key="1">
    <citation type="journal article" date="2019" name="Gigascience">
        <title>De novo genome assembly of the endangered Acer yangbiense, a plant species with extremely small populations endemic to Yunnan Province, China.</title>
        <authorList>
            <person name="Yang J."/>
            <person name="Wariss H.M."/>
            <person name="Tao L."/>
            <person name="Zhang R."/>
            <person name="Yun Q."/>
            <person name="Hollingsworth P."/>
            <person name="Dao Z."/>
            <person name="Luo G."/>
            <person name="Guo H."/>
            <person name="Ma Y."/>
            <person name="Sun W."/>
        </authorList>
    </citation>
    <scope>NUCLEOTIDE SEQUENCE [LARGE SCALE GENOMIC DNA]</scope>
    <source>
        <strain evidence="6">cv. Malutang</strain>
    </source>
</reference>
<dbReference type="AlphaFoldDB" id="A0A5C7GSN6"/>
<evidence type="ECO:0000256" key="2">
    <source>
        <dbReference type="ARBA" id="ARBA00022679"/>
    </source>
</evidence>
<dbReference type="OrthoDB" id="5835829at2759"/>
<dbReference type="EMBL" id="VAHF01000013">
    <property type="protein sequence ID" value="TXG47487.1"/>
    <property type="molecule type" value="Genomic_DNA"/>
</dbReference>
<dbReference type="GO" id="GO:0035251">
    <property type="term" value="F:UDP-glucosyltransferase activity"/>
    <property type="evidence" value="ECO:0007669"/>
    <property type="project" value="InterPro"/>
</dbReference>
<dbReference type="PANTHER" id="PTHR48049:SF167">
    <property type="entry name" value="GLYCOSYLTRANSFERASE"/>
    <property type="match status" value="1"/>
</dbReference>
<dbReference type="CDD" id="cd03784">
    <property type="entry name" value="GT1_Gtf-like"/>
    <property type="match status" value="1"/>
</dbReference>